<comment type="caution">
    <text evidence="2">The sequence shown here is derived from an EMBL/GenBank/DDBJ whole genome shotgun (WGS) entry which is preliminary data.</text>
</comment>
<protein>
    <submittedName>
        <fullName evidence="2">Uncharacterized protein</fullName>
    </submittedName>
</protein>
<proteinExistence type="predicted"/>
<dbReference type="EMBL" id="JARGDH010000004">
    <property type="protein sequence ID" value="KAL0270289.1"/>
    <property type="molecule type" value="Genomic_DNA"/>
</dbReference>
<reference evidence="2" key="1">
    <citation type="journal article" date="2024" name="Gigascience">
        <title>Chromosome-level genome of the poultry shaft louse Menopon gallinae provides insight into the host-switching and adaptive evolution of parasitic lice.</title>
        <authorList>
            <person name="Xu Y."/>
            <person name="Ma L."/>
            <person name="Liu S."/>
            <person name="Liang Y."/>
            <person name="Liu Q."/>
            <person name="He Z."/>
            <person name="Tian L."/>
            <person name="Duan Y."/>
            <person name="Cai W."/>
            <person name="Li H."/>
            <person name="Song F."/>
        </authorList>
    </citation>
    <scope>NUCLEOTIDE SEQUENCE</scope>
    <source>
        <strain evidence="2">Cailab_2023a</strain>
    </source>
</reference>
<sequence>MPYLGLLLDSRWSFEDHLERQTAKMSAATLALAGTMRNLAGPSYRCRRLYATALESIALYGSPVWAGATAKNRKIQRKIAAAQKIIAIGTICGYRIIGADAVMLMACRPPIPAAAAARSSVYRETKERPTGEENVIRESRKAM</sequence>
<feature type="region of interest" description="Disordered" evidence="1">
    <location>
        <begin position="124"/>
        <end position="143"/>
    </location>
</feature>
<organism evidence="2">
    <name type="scientific">Menopon gallinae</name>
    <name type="common">poultry shaft louse</name>
    <dbReference type="NCBI Taxonomy" id="328185"/>
    <lineage>
        <taxon>Eukaryota</taxon>
        <taxon>Metazoa</taxon>
        <taxon>Ecdysozoa</taxon>
        <taxon>Arthropoda</taxon>
        <taxon>Hexapoda</taxon>
        <taxon>Insecta</taxon>
        <taxon>Pterygota</taxon>
        <taxon>Neoptera</taxon>
        <taxon>Paraneoptera</taxon>
        <taxon>Psocodea</taxon>
        <taxon>Troctomorpha</taxon>
        <taxon>Phthiraptera</taxon>
        <taxon>Amblycera</taxon>
        <taxon>Menoponidae</taxon>
        <taxon>Menopon</taxon>
    </lineage>
</organism>
<name>A0AAW2HK63_9NEOP</name>
<evidence type="ECO:0000313" key="2">
    <source>
        <dbReference type="EMBL" id="KAL0270289.1"/>
    </source>
</evidence>
<accession>A0AAW2HK63</accession>
<dbReference type="AlphaFoldDB" id="A0AAW2HK63"/>
<gene>
    <name evidence="2" type="ORF">PYX00_007750</name>
</gene>
<evidence type="ECO:0000256" key="1">
    <source>
        <dbReference type="SAM" id="MobiDB-lite"/>
    </source>
</evidence>